<dbReference type="EC" id="5.2.1.8" evidence="7"/>
<evidence type="ECO:0000313" key="10">
    <source>
        <dbReference type="Proteomes" id="UP000023152"/>
    </source>
</evidence>
<evidence type="ECO:0000256" key="3">
    <source>
        <dbReference type="ARBA" id="ARBA00011019"/>
    </source>
</evidence>
<dbReference type="PANTHER" id="PTHR10012">
    <property type="entry name" value="SERINE/THREONINE-PROTEIN PHOSPHATASE 2A REGULATORY SUBUNIT B"/>
    <property type="match status" value="1"/>
</dbReference>
<comment type="catalytic activity">
    <reaction evidence="1 7">
        <text>[protein]-peptidylproline (omega=180) = [protein]-peptidylproline (omega=0)</text>
        <dbReference type="Rhea" id="RHEA:16237"/>
        <dbReference type="Rhea" id="RHEA-COMP:10747"/>
        <dbReference type="Rhea" id="RHEA-COMP:10748"/>
        <dbReference type="ChEBI" id="CHEBI:83833"/>
        <dbReference type="ChEBI" id="CHEBI:83834"/>
        <dbReference type="EC" id="5.2.1.8"/>
    </reaction>
</comment>
<accession>X6M8W5</accession>
<dbReference type="Proteomes" id="UP000023152">
    <property type="component" value="Unassembled WGS sequence"/>
</dbReference>
<evidence type="ECO:0000313" key="9">
    <source>
        <dbReference type="EMBL" id="ETO10344.1"/>
    </source>
</evidence>
<dbReference type="PANTHER" id="PTHR10012:SF0">
    <property type="entry name" value="SERINE_THREONINE-PROTEIN PHOSPHATASE 2A ACTIVATOR"/>
    <property type="match status" value="1"/>
</dbReference>
<feature type="compositionally biased region" description="Basic and acidic residues" evidence="8">
    <location>
        <begin position="225"/>
        <end position="246"/>
    </location>
</feature>
<feature type="compositionally biased region" description="Basic and acidic residues" evidence="8">
    <location>
        <begin position="199"/>
        <end position="211"/>
    </location>
</feature>
<dbReference type="SUPFAM" id="SSF140984">
    <property type="entry name" value="PTPA-like"/>
    <property type="match status" value="1"/>
</dbReference>
<evidence type="ECO:0000256" key="5">
    <source>
        <dbReference type="ARBA" id="ARBA00023110"/>
    </source>
</evidence>
<proteinExistence type="inferred from homology"/>
<evidence type="ECO:0000256" key="1">
    <source>
        <dbReference type="ARBA" id="ARBA00000971"/>
    </source>
</evidence>
<dbReference type="Pfam" id="PF03095">
    <property type="entry name" value="PTPA"/>
    <property type="match status" value="1"/>
</dbReference>
<feature type="compositionally biased region" description="Basic and acidic residues" evidence="8">
    <location>
        <begin position="168"/>
        <end position="177"/>
    </location>
</feature>
<dbReference type="InterPro" id="IPR004327">
    <property type="entry name" value="Phstyr_phstse_ac"/>
</dbReference>
<evidence type="ECO:0000256" key="6">
    <source>
        <dbReference type="ARBA" id="ARBA00023235"/>
    </source>
</evidence>
<dbReference type="GO" id="GO:0000159">
    <property type="term" value="C:protein phosphatase type 2A complex"/>
    <property type="evidence" value="ECO:0007669"/>
    <property type="project" value="TreeGrafter"/>
</dbReference>
<comment type="caution">
    <text evidence="9">The sequence shown here is derived from an EMBL/GenBank/DDBJ whole genome shotgun (WGS) entry which is preliminary data.</text>
</comment>
<dbReference type="GO" id="GO:0003755">
    <property type="term" value="F:peptidyl-prolyl cis-trans isomerase activity"/>
    <property type="evidence" value="ECO:0007669"/>
    <property type="project" value="UniProtKB-KW"/>
</dbReference>
<dbReference type="InterPro" id="IPR043170">
    <property type="entry name" value="PTPA_C_lid"/>
</dbReference>
<dbReference type="AlphaFoldDB" id="X6M8W5"/>
<comment type="subcellular location">
    <subcellularLocation>
        <location evidence="2 7">Cytoplasm</location>
    </subcellularLocation>
</comment>
<sequence>DYLYLECIDFILKVKTGVFAEHSPLLNDISGVPDWTKVKNGLHKMYQDGMSAIIVCLHFIVFVKKKKKKNENYVFKKFPVIQHFFFGSLLAIDLKPATKTEVNEDEVLERKKALIAKLNAQRGITDRDKTGKPVDNKGKGYVEPPLEITGVAPWARPDAVDLVYDSKSPWKGDHNMDPENLSEDEPINMPLPLNPTKKGPPEHGSLKDLRTKSPVTSPIDQLEEQQDKEKEKDKETDTAHEESSHT</sequence>
<keyword evidence="6 7" id="KW-0413">Isomerase</keyword>
<keyword evidence="4 7" id="KW-0963">Cytoplasm</keyword>
<dbReference type="GO" id="GO:0008160">
    <property type="term" value="F:protein tyrosine phosphatase activator activity"/>
    <property type="evidence" value="ECO:0007669"/>
    <property type="project" value="TreeGrafter"/>
</dbReference>
<evidence type="ECO:0000256" key="7">
    <source>
        <dbReference type="RuleBase" id="RU361210"/>
    </source>
</evidence>
<reference evidence="9 10" key="1">
    <citation type="journal article" date="2013" name="Curr. Biol.">
        <title>The Genome of the Foraminiferan Reticulomyxa filosa.</title>
        <authorList>
            <person name="Glockner G."/>
            <person name="Hulsmann N."/>
            <person name="Schleicher M."/>
            <person name="Noegel A.A."/>
            <person name="Eichinger L."/>
            <person name="Gallinger C."/>
            <person name="Pawlowski J."/>
            <person name="Sierra R."/>
            <person name="Euteneuer U."/>
            <person name="Pillet L."/>
            <person name="Moustafa A."/>
            <person name="Platzer M."/>
            <person name="Groth M."/>
            <person name="Szafranski K."/>
            <person name="Schliwa M."/>
        </authorList>
    </citation>
    <scope>NUCLEOTIDE SEQUENCE [LARGE SCALE GENOMIC DNA]</scope>
</reference>
<dbReference type="GO" id="GO:0005634">
    <property type="term" value="C:nucleus"/>
    <property type="evidence" value="ECO:0007669"/>
    <property type="project" value="TreeGrafter"/>
</dbReference>
<dbReference type="EMBL" id="ASPP01023516">
    <property type="protein sequence ID" value="ETO10344.1"/>
    <property type="molecule type" value="Genomic_DNA"/>
</dbReference>
<gene>
    <name evidence="9" type="ORF">RFI_27035</name>
</gene>
<feature type="non-terminal residue" evidence="9">
    <location>
        <position position="1"/>
    </location>
</feature>
<comment type="function">
    <text evidence="7">PPIases accelerate the folding of proteins. It catalyzes the cis-trans isomerization of proline imidic peptide bonds in oligopeptides.</text>
</comment>
<dbReference type="GO" id="GO:0005737">
    <property type="term" value="C:cytoplasm"/>
    <property type="evidence" value="ECO:0007669"/>
    <property type="project" value="UniProtKB-SubCell"/>
</dbReference>
<organism evidence="9 10">
    <name type="scientific">Reticulomyxa filosa</name>
    <dbReference type="NCBI Taxonomy" id="46433"/>
    <lineage>
        <taxon>Eukaryota</taxon>
        <taxon>Sar</taxon>
        <taxon>Rhizaria</taxon>
        <taxon>Retaria</taxon>
        <taxon>Foraminifera</taxon>
        <taxon>Monothalamids</taxon>
        <taxon>Reticulomyxidae</taxon>
        <taxon>Reticulomyxa</taxon>
    </lineage>
</organism>
<keyword evidence="5 7" id="KW-0697">Rotamase</keyword>
<name>X6M8W5_RETFI</name>
<dbReference type="InterPro" id="IPR037218">
    <property type="entry name" value="PTPA_sf"/>
</dbReference>
<comment type="similarity">
    <text evidence="3 7">Belongs to the PTPA-type PPIase family.</text>
</comment>
<evidence type="ECO:0000256" key="8">
    <source>
        <dbReference type="SAM" id="MobiDB-lite"/>
    </source>
</evidence>
<keyword evidence="10" id="KW-1185">Reference proteome</keyword>
<dbReference type="OrthoDB" id="16120at2759"/>
<dbReference type="Gene3D" id="1.20.120.1150">
    <property type="match status" value="1"/>
</dbReference>
<feature type="region of interest" description="Disordered" evidence="8">
    <location>
        <begin position="166"/>
        <end position="246"/>
    </location>
</feature>
<dbReference type="GO" id="GO:0007052">
    <property type="term" value="P:mitotic spindle organization"/>
    <property type="evidence" value="ECO:0007669"/>
    <property type="project" value="TreeGrafter"/>
</dbReference>
<evidence type="ECO:0000256" key="4">
    <source>
        <dbReference type="ARBA" id="ARBA00022490"/>
    </source>
</evidence>
<evidence type="ECO:0000256" key="2">
    <source>
        <dbReference type="ARBA" id="ARBA00004496"/>
    </source>
</evidence>
<protein>
    <recommendedName>
        <fullName evidence="7">Serine/threonine-protein phosphatase 2A activator</fullName>
        <ecNumber evidence="7">5.2.1.8</ecNumber>
    </recommendedName>
    <alternativeName>
        <fullName evidence="7">Phosphotyrosyl phosphatase activator</fullName>
    </alternativeName>
</protein>